<evidence type="ECO:0000256" key="3">
    <source>
        <dbReference type="ARBA" id="ARBA00022597"/>
    </source>
</evidence>
<dbReference type="GO" id="GO:0042956">
    <property type="term" value="P:maltodextrin transmembrane transport"/>
    <property type="evidence" value="ECO:0007669"/>
    <property type="project" value="TreeGrafter"/>
</dbReference>
<gene>
    <name evidence="7" type="ORF">EV640_10761</name>
</gene>
<dbReference type="PROSITE" id="PS51257">
    <property type="entry name" value="PROKAR_LIPOPROTEIN"/>
    <property type="match status" value="1"/>
</dbReference>
<reference evidence="7 8" key="1">
    <citation type="submission" date="2019-03" db="EMBL/GenBank/DDBJ databases">
        <title>Genomic Encyclopedia of Type Strains, Phase III (KMG-III): the genomes of soil and plant-associated and newly described type strains.</title>
        <authorList>
            <person name="Whitman W."/>
        </authorList>
    </citation>
    <scope>NUCLEOTIDE SEQUENCE [LARGE SCALE GENOMIC DNA]</scope>
    <source>
        <strain evidence="7 8">DSM 27373</strain>
    </source>
</reference>
<feature type="region of interest" description="Disordered" evidence="5">
    <location>
        <begin position="27"/>
        <end position="78"/>
    </location>
</feature>
<evidence type="ECO:0000256" key="6">
    <source>
        <dbReference type="SAM" id="SignalP"/>
    </source>
</evidence>
<dbReference type="PANTHER" id="PTHR30061">
    <property type="entry name" value="MALTOSE-BINDING PERIPLASMIC PROTEIN"/>
    <property type="match status" value="1"/>
</dbReference>
<keyword evidence="4 6" id="KW-0732">Signal</keyword>
<dbReference type="GO" id="GO:1901982">
    <property type="term" value="F:maltose binding"/>
    <property type="evidence" value="ECO:0007669"/>
    <property type="project" value="TreeGrafter"/>
</dbReference>
<dbReference type="CDD" id="cd13586">
    <property type="entry name" value="PBP2_Maltose_binding_like"/>
    <property type="match status" value="1"/>
</dbReference>
<comment type="similarity">
    <text evidence="1">Belongs to the bacterial solute-binding protein 1 family.</text>
</comment>
<protein>
    <submittedName>
        <fullName evidence="7">Carbohydrate ABC transporter substrate-binding protein (CUT1 family)</fullName>
    </submittedName>
</protein>
<dbReference type="GO" id="GO:0055052">
    <property type="term" value="C:ATP-binding cassette (ABC) transporter complex, substrate-binding subunit-containing"/>
    <property type="evidence" value="ECO:0007669"/>
    <property type="project" value="TreeGrafter"/>
</dbReference>
<feature type="signal peptide" evidence="6">
    <location>
        <begin position="1"/>
        <end position="21"/>
    </location>
</feature>
<dbReference type="GO" id="GO:0015144">
    <property type="term" value="F:carbohydrate transmembrane transporter activity"/>
    <property type="evidence" value="ECO:0007669"/>
    <property type="project" value="InterPro"/>
</dbReference>
<evidence type="ECO:0000256" key="4">
    <source>
        <dbReference type="ARBA" id="ARBA00022729"/>
    </source>
</evidence>
<feature type="compositionally biased region" description="Acidic residues" evidence="5">
    <location>
        <begin position="40"/>
        <end position="71"/>
    </location>
</feature>
<keyword evidence="8" id="KW-1185">Reference proteome</keyword>
<keyword evidence="3" id="KW-0762">Sugar transport</keyword>
<name>A0A4R7G0I1_9MICC</name>
<evidence type="ECO:0000256" key="5">
    <source>
        <dbReference type="SAM" id="MobiDB-lite"/>
    </source>
</evidence>
<accession>A0A4R7G0I1</accession>
<sequence>MTVNTGRITTMTALLGLGALALTSCGSGDGSGDAGAAEPADSETTESEAAESETTDSDTTDSDTTETEGGEDAASGSLTIWADANRAEVLTDVAEDFESDTGITVEIVQQDFEEIRDQFVSQVPTGEGPDIAVGAHDWLGVLVNNGVVAPVELGDAAAEFEEIAVDAWTYEGQTYGLPYSIENIALLRNTELAPEAPADFEEMIQMGEEAGTEYPFLVGLDPNESDPYHLYPFQTSFGAPVFGTAEDGSYDPSQLSMAEAGGEEFAGWLAEQGEAGVLNLNIDGDLALESFNDGNSPFFLTGPWNVTGAQDAGIDVAVDPIPAAGDQDAQPFAGVQGFFLSSQSENVLAASNFLINYVGTAEVQTALYETGGRAPALTESFEQALSEDEIVAGFGEVGAEAVPMPAIPEMGAVWDDWGSSQAAIIKGDGDPVELWQKMSQDISSAID</sequence>
<dbReference type="InterPro" id="IPR006060">
    <property type="entry name" value="Maltose/Cyclodextrin-bd"/>
</dbReference>
<organism evidence="7 8">
    <name type="scientific">Nesterenkonia aurantiaca</name>
    <dbReference type="NCBI Taxonomy" id="1436010"/>
    <lineage>
        <taxon>Bacteria</taxon>
        <taxon>Bacillati</taxon>
        <taxon>Actinomycetota</taxon>
        <taxon>Actinomycetes</taxon>
        <taxon>Micrococcales</taxon>
        <taxon>Micrococcaceae</taxon>
        <taxon>Nesterenkonia</taxon>
    </lineage>
</organism>
<feature type="chain" id="PRO_5039121708" evidence="6">
    <location>
        <begin position="22"/>
        <end position="447"/>
    </location>
</feature>
<evidence type="ECO:0000313" key="7">
    <source>
        <dbReference type="EMBL" id="TDS84665.1"/>
    </source>
</evidence>
<dbReference type="AlphaFoldDB" id="A0A4R7G0I1"/>
<dbReference type="GO" id="GO:0015768">
    <property type="term" value="P:maltose transport"/>
    <property type="evidence" value="ECO:0007669"/>
    <property type="project" value="TreeGrafter"/>
</dbReference>
<keyword evidence="2" id="KW-0813">Transport</keyword>
<evidence type="ECO:0000313" key="8">
    <source>
        <dbReference type="Proteomes" id="UP000294506"/>
    </source>
</evidence>
<evidence type="ECO:0000256" key="1">
    <source>
        <dbReference type="ARBA" id="ARBA00008520"/>
    </source>
</evidence>
<dbReference type="InterPro" id="IPR006059">
    <property type="entry name" value="SBP"/>
</dbReference>
<dbReference type="Gene3D" id="3.40.190.10">
    <property type="entry name" value="Periplasmic binding protein-like II"/>
    <property type="match status" value="2"/>
</dbReference>
<evidence type="ECO:0000256" key="2">
    <source>
        <dbReference type="ARBA" id="ARBA00022448"/>
    </source>
</evidence>
<dbReference type="PRINTS" id="PR00181">
    <property type="entry name" value="MALTOSEBP"/>
</dbReference>
<comment type="caution">
    <text evidence="7">The sequence shown here is derived from an EMBL/GenBank/DDBJ whole genome shotgun (WGS) entry which is preliminary data.</text>
</comment>
<dbReference type="PANTHER" id="PTHR30061:SF50">
    <property type="entry name" value="MALTOSE_MALTODEXTRIN-BINDING PERIPLASMIC PROTEIN"/>
    <property type="match status" value="1"/>
</dbReference>
<dbReference type="Proteomes" id="UP000294506">
    <property type="component" value="Unassembled WGS sequence"/>
</dbReference>
<dbReference type="EMBL" id="SOAN01000007">
    <property type="protein sequence ID" value="TDS84665.1"/>
    <property type="molecule type" value="Genomic_DNA"/>
</dbReference>
<dbReference type="Pfam" id="PF13416">
    <property type="entry name" value="SBP_bac_8"/>
    <property type="match status" value="1"/>
</dbReference>
<dbReference type="SUPFAM" id="SSF53850">
    <property type="entry name" value="Periplasmic binding protein-like II"/>
    <property type="match status" value="1"/>
</dbReference>
<proteinExistence type="inferred from homology"/>